<protein>
    <submittedName>
        <fullName evidence="1">PAAR domain-containing protein</fullName>
    </submittedName>
</protein>
<dbReference type="Pfam" id="PF05488">
    <property type="entry name" value="PAAR_motif"/>
    <property type="match status" value="1"/>
</dbReference>
<dbReference type="AlphaFoldDB" id="A0A2U2HF58"/>
<evidence type="ECO:0000313" key="1">
    <source>
        <dbReference type="EMBL" id="PWF42679.1"/>
    </source>
</evidence>
<dbReference type="OrthoDB" id="197187at2"/>
<dbReference type="EMBL" id="PXWF02000294">
    <property type="protein sequence ID" value="PWF42679.1"/>
    <property type="molecule type" value="Genomic_DNA"/>
</dbReference>
<organism evidence="1 2">
    <name type="scientific">Massilia glaciei</name>
    <dbReference type="NCBI Taxonomy" id="1524097"/>
    <lineage>
        <taxon>Bacteria</taxon>
        <taxon>Pseudomonadati</taxon>
        <taxon>Pseudomonadota</taxon>
        <taxon>Betaproteobacteria</taxon>
        <taxon>Burkholderiales</taxon>
        <taxon>Oxalobacteraceae</taxon>
        <taxon>Telluria group</taxon>
        <taxon>Massilia</taxon>
    </lineage>
</organism>
<name>A0A2U2HF58_9BURK</name>
<dbReference type="InterPro" id="IPR008727">
    <property type="entry name" value="PAAR_motif"/>
</dbReference>
<dbReference type="Gene3D" id="2.60.200.60">
    <property type="match status" value="1"/>
</dbReference>
<proteinExistence type="predicted"/>
<gene>
    <name evidence="1" type="ORF">C7C56_022530</name>
</gene>
<accession>A0A2U2HF58</accession>
<keyword evidence="2" id="KW-1185">Reference proteome</keyword>
<dbReference type="CDD" id="cd14744">
    <property type="entry name" value="PAAR_CT_2"/>
    <property type="match status" value="1"/>
</dbReference>
<dbReference type="Proteomes" id="UP000241421">
    <property type="component" value="Unassembled WGS sequence"/>
</dbReference>
<evidence type="ECO:0000313" key="2">
    <source>
        <dbReference type="Proteomes" id="UP000241421"/>
    </source>
</evidence>
<comment type="caution">
    <text evidence="1">The sequence shown here is derived from an EMBL/GenBank/DDBJ whole genome shotgun (WGS) entry which is preliminary data.</text>
</comment>
<dbReference type="RefSeq" id="WP_106759606.1">
    <property type="nucleotide sequence ID" value="NZ_PXWF02000294.1"/>
</dbReference>
<sequence>MRGVIRLNDPTTHGGKVISAASNSTVMGRAVARVGDRCFCPQRGHEICVIAEGDPKVLIDGIPVAFEGHLTSCGAKLMSTVPDSTRG</sequence>
<reference evidence="1 2" key="1">
    <citation type="submission" date="2018-04" db="EMBL/GenBank/DDBJ databases">
        <title>Massilia violaceinigra sp. nov., a novel purple-pigmented bacterium isolated from Tianshan glacier, Xinjiang, China.</title>
        <authorList>
            <person name="Wang H."/>
        </authorList>
    </citation>
    <scope>NUCLEOTIDE SEQUENCE [LARGE SCALE GENOMIC DNA]</scope>
    <source>
        <strain evidence="1 2">B448-2</strain>
    </source>
</reference>